<dbReference type="PROSITE" id="PS50293">
    <property type="entry name" value="TPR_REGION"/>
    <property type="match status" value="3"/>
</dbReference>
<keyword evidence="5" id="KW-0808">Transferase</keyword>
<keyword evidence="7 8" id="KW-0802">TPR repeat</keyword>
<dbReference type="KEGG" id="sdyn:Mal52_61220"/>
<evidence type="ECO:0000256" key="4">
    <source>
        <dbReference type="ARBA" id="ARBA00022676"/>
    </source>
</evidence>
<organism evidence="10 11">
    <name type="scientific">Symmachiella dynata</name>
    <dbReference type="NCBI Taxonomy" id="2527995"/>
    <lineage>
        <taxon>Bacteria</taxon>
        <taxon>Pseudomonadati</taxon>
        <taxon>Planctomycetota</taxon>
        <taxon>Planctomycetia</taxon>
        <taxon>Planctomycetales</taxon>
        <taxon>Planctomycetaceae</taxon>
        <taxon>Symmachiella</taxon>
    </lineage>
</organism>
<feature type="repeat" description="TPR" evidence="8">
    <location>
        <begin position="140"/>
        <end position="173"/>
    </location>
</feature>
<dbReference type="Gene3D" id="1.25.40.10">
    <property type="entry name" value="Tetratricopeptide repeat domain"/>
    <property type="match status" value="2"/>
</dbReference>
<dbReference type="Pfam" id="PF00515">
    <property type="entry name" value="TPR_1"/>
    <property type="match status" value="1"/>
</dbReference>
<evidence type="ECO:0000256" key="1">
    <source>
        <dbReference type="ARBA" id="ARBA00004922"/>
    </source>
</evidence>
<dbReference type="RefSeq" id="WP_145380387.1">
    <property type="nucleotide sequence ID" value="NZ_CP036276.1"/>
</dbReference>
<dbReference type="SMART" id="SM00028">
    <property type="entry name" value="TPR"/>
    <property type="match status" value="10"/>
</dbReference>
<dbReference type="InterPro" id="IPR051939">
    <property type="entry name" value="Glycosyltr_41/O-GlcNAc_trsf"/>
</dbReference>
<evidence type="ECO:0000256" key="5">
    <source>
        <dbReference type="ARBA" id="ARBA00022679"/>
    </source>
</evidence>
<evidence type="ECO:0000313" key="10">
    <source>
        <dbReference type="EMBL" id="QDU47587.1"/>
    </source>
</evidence>
<gene>
    <name evidence="10" type="primary">yrrB_11</name>
    <name evidence="10" type="ORF">Mal52_61220</name>
</gene>
<dbReference type="Proteomes" id="UP000319383">
    <property type="component" value="Chromosome"/>
</dbReference>
<protein>
    <recommendedName>
        <fullName evidence="3">protein O-GlcNAc transferase</fullName>
        <ecNumber evidence="3">2.4.1.255</ecNumber>
    </recommendedName>
</protein>
<dbReference type="InterPro" id="IPR029489">
    <property type="entry name" value="OGT/SEC/SPY_C"/>
</dbReference>
<feature type="repeat" description="TPR" evidence="8">
    <location>
        <begin position="276"/>
        <end position="309"/>
    </location>
</feature>
<evidence type="ECO:0000256" key="2">
    <source>
        <dbReference type="ARBA" id="ARBA00005386"/>
    </source>
</evidence>
<feature type="domain" description="O-GlcNAc transferase C-terminal" evidence="9">
    <location>
        <begin position="391"/>
        <end position="542"/>
    </location>
</feature>
<dbReference type="AlphaFoldDB" id="A0A517ZYM6"/>
<proteinExistence type="inferred from homology"/>
<feature type="repeat" description="TPR" evidence="8">
    <location>
        <begin position="242"/>
        <end position="275"/>
    </location>
</feature>
<feature type="repeat" description="TPR" evidence="8">
    <location>
        <begin position="38"/>
        <end position="71"/>
    </location>
</feature>
<comment type="pathway">
    <text evidence="1">Protein modification; protein glycosylation.</text>
</comment>
<keyword evidence="6" id="KW-0677">Repeat</keyword>
<evidence type="ECO:0000256" key="8">
    <source>
        <dbReference type="PROSITE-ProRule" id="PRU00339"/>
    </source>
</evidence>
<dbReference type="EMBL" id="CP036276">
    <property type="protein sequence ID" value="QDU47587.1"/>
    <property type="molecule type" value="Genomic_DNA"/>
</dbReference>
<evidence type="ECO:0000313" key="11">
    <source>
        <dbReference type="Proteomes" id="UP000319383"/>
    </source>
</evidence>
<dbReference type="InterPro" id="IPR019734">
    <property type="entry name" value="TPR_rpt"/>
</dbReference>
<keyword evidence="11" id="KW-1185">Reference proteome</keyword>
<dbReference type="Pfam" id="PF13432">
    <property type="entry name" value="TPR_16"/>
    <property type="match status" value="1"/>
</dbReference>
<dbReference type="InterPro" id="IPR011990">
    <property type="entry name" value="TPR-like_helical_dom_sf"/>
</dbReference>
<dbReference type="PANTHER" id="PTHR44835">
    <property type="entry name" value="UDP-N-ACETYLGLUCOSAMINE--PEPTIDE N-ACETYLGLUCOSAMINYLTRANSFERASE SPINDLY-RELATED"/>
    <property type="match status" value="1"/>
</dbReference>
<dbReference type="PANTHER" id="PTHR44835:SF1">
    <property type="entry name" value="PROTEIN O-GLCNAC TRANSFERASE"/>
    <property type="match status" value="1"/>
</dbReference>
<comment type="similarity">
    <text evidence="2">Belongs to the glycosyltransferase 41 family. O-GlcNAc transferase subfamily.</text>
</comment>
<dbReference type="Pfam" id="PF13844">
    <property type="entry name" value="Glyco_transf_41"/>
    <property type="match status" value="2"/>
</dbReference>
<evidence type="ECO:0000259" key="9">
    <source>
        <dbReference type="Pfam" id="PF13844"/>
    </source>
</evidence>
<feature type="domain" description="O-GlcNAc transferase C-terminal" evidence="9">
    <location>
        <begin position="561"/>
        <end position="739"/>
    </location>
</feature>
<evidence type="ECO:0000256" key="3">
    <source>
        <dbReference type="ARBA" id="ARBA00011970"/>
    </source>
</evidence>
<sequence length="761" mass="84638">MDGQPVTIQAAVALHQAGAWDRAAQAYEQILTADPQNVDALHLTGVIAHQRGEYEDAIRWIQRALQLRPRNATFHNNLGNAFQAVGRYDAAEQHFQTALEISPQSVDARFNLGALRQEQGQWNAALAEFAAVVRQQPGMAKAYHRLGMIFKRQGQLAEAERCLSEALVHDPDFDEAALLLAKTHCAAGRTDEALEQFERLCAKSPQQIDAHFELAATLLDCGRYDEAIVQLSNVIQRAPEHARAHHHLGVAHLRRLHLTEAEVCFREAVRLRPDFAMAHNSLGSLLRERGELSAAADCFSESFRLLPQAAEPRANLAGILQLQGRPTEAIAAYRSALQIDDSSARIHSNLLMTLHYDPELSAEEIFEEHQRWSRRHVVPTAAAPRLKNNPLQSRPLRIGYLSADFRAHSVASFIEPLLKAHDRRAVHVSCYSDVTAPDDVTVRLKTHADTWRDVQGKTDQEVLKMIIDDEIDILVDLAGHTGGNRLQVLAQRAAPVQITHLGYGGTTGIPAIDYRLTDVVADPPGESRRHVEELAYLRSGIFCYAPPLNAPPVAPAPCLENGYVTFGSFNNLAKINSSVVKLWAAILHDMPTSRLFMKSHSFLDAATREDFLRMFSQHGINPARLDLLGQVATLREHLELYGRIDIALDSFPYTGATTTCESLWMGVPVVTLRGHQYVGRLSASLLTQIGCPELIAETPQAYQEIACTLTENLPRLGNVRTQLREQMAQSPVCDAANAAREMETLYRDMWQRWCRGNRKAG</sequence>
<dbReference type="PROSITE" id="PS50005">
    <property type="entry name" value="TPR"/>
    <property type="match status" value="6"/>
</dbReference>
<dbReference type="Gene3D" id="3.40.50.11380">
    <property type="match status" value="1"/>
</dbReference>
<dbReference type="Pfam" id="PF14559">
    <property type="entry name" value="TPR_19"/>
    <property type="match status" value="1"/>
</dbReference>
<dbReference type="SUPFAM" id="SSF48452">
    <property type="entry name" value="TPR-like"/>
    <property type="match status" value="2"/>
</dbReference>
<dbReference type="EC" id="2.4.1.255" evidence="3"/>
<dbReference type="Pfam" id="PF13181">
    <property type="entry name" value="TPR_8"/>
    <property type="match status" value="1"/>
</dbReference>
<dbReference type="Gene3D" id="3.40.50.2000">
    <property type="entry name" value="Glycogen Phosphorylase B"/>
    <property type="match status" value="1"/>
</dbReference>
<dbReference type="Pfam" id="PF13414">
    <property type="entry name" value="TPR_11"/>
    <property type="match status" value="1"/>
</dbReference>
<evidence type="ECO:0000256" key="6">
    <source>
        <dbReference type="ARBA" id="ARBA00022737"/>
    </source>
</evidence>
<reference evidence="10 11" key="1">
    <citation type="submission" date="2019-02" db="EMBL/GenBank/DDBJ databases">
        <title>Deep-cultivation of Planctomycetes and their phenomic and genomic characterization uncovers novel biology.</title>
        <authorList>
            <person name="Wiegand S."/>
            <person name="Jogler M."/>
            <person name="Boedeker C."/>
            <person name="Pinto D."/>
            <person name="Vollmers J."/>
            <person name="Rivas-Marin E."/>
            <person name="Kohn T."/>
            <person name="Peeters S.H."/>
            <person name="Heuer A."/>
            <person name="Rast P."/>
            <person name="Oberbeckmann S."/>
            <person name="Bunk B."/>
            <person name="Jeske O."/>
            <person name="Meyerdierks A."/>
            <person name="Storesund J.E."/>
            <person name="Kallscheuer N."/>
            <person name="Luecker S."/>
            <person name="Lage O.M."/>
            <person name="Pohl T."/>
            <person name="Merkel B.J."/>
            <person name="Hornburger P."/>
            <person name="Mueller R.-W."/>
            <person name="Bruemmer F."/>
            <person name="Labrenz M."/>
            <person name="Spormann A.M."/>
            <person name="Op den Camp H."/>
            <person name="Overmann J."/>
            <person name="Amann R."/>
            <person name="Jetten M.S.M."/>
            <person name="Mascher T."/>
            <person name="Medema M.H."/>
            <person name="Devos D.P."/>
            <person name="Kaster A.-K."/>
            <person name="Ovreas L."/>
            <person name="Rohde M."/>
            <person name="Galperin M.Y."/>
            <person name="Jogler C."/>
        </authorList>
    </citation>
    <scope>NUCLEOTIDE SEQUENCE [LARGE SCALE GENOMIC DNA]</scope>
    <source>
        <strain evidence="10 11">Mal52</strain>
    </source>
</reference>
<keyword evidence="4" id="KW-0328">Glycosyltransferase</keyword>
<feature type="repeat" description="TPR" evidence="8">
    <location>
        <begin position="208"/>
        <end position="241"/>
    </location>
</feature>
<evidence type="ECO:0000256" key="7">
    <source>
        <dbReference type="ARBA" id="ARBA00022803"/>
    </source>
</evidence>
<feature type="repeat" description="TPR" evidence="8">
    <location>
        <begin position="72"/>
        <end position="105"/>
    </location>
</feature>
<dbReference type="Pfam" id="PF13431">
    <property type="entry name" value="TPR_17"/>
    <property type="match status" value="1"/>
</dbReference>
<dbReference type="GO" id="GO:0097363">
    <property type="term" value="F:protein O-acetylglucosaminyltransferase activity"/>
    <property type="evidence" value="ECO:0007669"/>
    <property type="project" value="UniProtKB-EC"/>
</dbReference>
<name>A0A517ZYM6_9PLAN</name>
<accession>A0A517ZYM6</accession>